<accession>A0A2Z4FKF7</accession>
<keyword evidence="2" id="KW-1133">Transmembrane helix</keyword>
<feature type="region of interest" description="Disordered" evidence="1">
    <location>
        <begin position="1"/>
        <end position="50"/>
    </location>
</feature>
<dbReference type="OrthoDB" id="5500047at2"/>
<feature type="transmembrane region" description="Helical" evidence="2">
    <location>
        <begin position="82"/>
        <end position="101"/>
    </location>
</feature>
<evidence type="ECO:0000313" key="4">
    <source>
        <dbReference type="Proteomes" id="UP000249799"/>
    </source>
</evidence>
<feature type="compositionally biased region" description="Basic and acidic residues" evidence="1">
    <location>
        <begin position="1"/>
        <end position="18"/>
    </location>
</feature>
<keyword evidence="2" id="KW-0472">Membrane</keyword>
<dbReference type="KEGG" id="bsed:DN745_07380"/>
<evidence type="ECO:0000313" key="3">
    <source>
        <dbReference type="EMBL" id="AWV89168.1"/>
    </source>
</evidence>
<dbReference type="AlphaFoldDB" id="A0A2Z4FKF7"/>
<dbReference type="Proteomes" id="UP000249799">
    <property type="component" value="Chromosome"/>
</dbReference>
<evidence type="ECO:0000256" key="1">
    <source>
        <dbReference type="SAM" id="MobiDB-lite"/>
    </source>
</evidence>
<organism evidence="3 4">
    <name type="scientific">Bradymonas sediminis</name>
    <dbReference type="NCBI Taxonomy" id="1548548"/>
    <lineage>
        <taxon>Bacteria</taxon>
        <taxon>Deltaproteobacteria</taxon>
        <taxon>Bradymonadales</taxon>
        <taxon>Bradymonadaceae</taxon>
        <taxon>Bradymonas</taxon>
    </lineage>
</organism>
<protein>
    <submittedName>
        <fullName evidence="3">Uncharacterized protein</fullName>
    </submittedName>
</protein>
<keyword evidence="2" id="KW-0812">Transmembrane</keyword>
<name>A0A2Z4FKF7_9DELT</name>
<gene>
    <name evidence="3" type="ORF">DN745_07380</name>
</gene>
<keyword evidence="4" id="KW-1185">Reference proteome</keyword>
<feature type="transmembrane region" description="Helical" evidence="2">
    <location>
        <begin position="107"/>
        <end position="127"/>
    </location>
</feature>
<evidence type="ECO:0000256" key="2">
    <source>
        <dbReference type="SAM" id="Phobius"/>
    </source>
</evidence>
<proteinExistence type="predicted"/>
<reference evidence="3 4" key="1">
    <citation type="submission" date="2018-06" db="EMBL/GenBank/DDBJ databases">
        <title>Lujinxingia sediminis gen. nov. sp. nov., a new facultative anaerobic member of the class Deltaproteobacteria, and proposal of Lujinxingaceae fam. nov.</title>
        <authorList>
            <person name="Guo L.-Y."/>
            <person name="Li C.-M."/>
            <person name="Wang S."/>
            <person name="Du Z.-J."/>
        </authorList>
    </citation>
    <scope>NUCLEOTIDE SEQUENCE [LARGE SCALE GENOMIC DNA]</scope>
    <source>
        <strain evidence="3 4">FA350</strain>
    </source>
</reference>
<sequence>MNHHVSDPNEAARSRAEQAPDPEIVDAEIEEPGGAALEPVRPPPPARLTHHPSSGGLVYEPIVRQVSHTEFQVCGRREVSGAIPWGFWGGVLLAFVAYFLITGTQGFWSIMDIAWAMVALTVGLVLFRFGKRSSRRLDVLCALDFEREMIVWPAATESASGVSQGSLGSGELVLNFEEIEEVVFAMIDYPLSQRKNDVDVHAFTLLVRDGEQRLIPVIEATPAKGAAHEIAKMIAGQLRLNISYVGNGF</sequence>
<dbReference type="EMBL" id="CP030032">
    <property type="protein sequence ID" value="AWV89168.1"/>
    <property type="molecule type" value="Genomic_DNA"/>
</dbReference>